<evidence type="ECO:0000313" key="2">
    <source>
        <dbReference type="EMBL" id="SFB58999.1"/>
    </source>
</evidence>
<dbReference type="InterPro" id="IPR013830">
    <property type="entry name" value="SGNH_hydro"/>
</dbReference>
<evidence type="ECO:0000313" key="3">
    <source>
        <dbReference type="Proteomes" id="UP000198790"/>
    </source>
</evidence>
<dbReference type="InterPro" id="IPR051532">
    <property type="entry name" value="Ester_Hydrolysis_Enzymes"/>
</dbReference>
<proteinExistence type="predicted"/>
<organism evidence="2 3">
    <name type="scientific">Algoriphagus aquimarinus</name>
    <dbReference type="NCBI Taxonomy" id="237018"/>
    <lineage>
        <taxon>Bacteria</taxon>
        <taxon>Pseudomonadati</taxon>
        <taxon>Bacteroidota</taxon>
        <taxon>Cytophagia</taxon>
        <taxon>Cytophagales</taxon>
        <taxon>Cyclobacteriaceae</taxon>
        <taxon>Algoriphagus</taxon>
    </lineage>
</organism>
<name>A0A1I1C8M8_9BACT</name>
<dbReference type="PANTHER" id="PTHR30383:SF5">
    <property type="entry name" value="SGNH HYDROLASE-TYPE ESTERASE DOMAIN-CONTAINING PROTEIN"/>
    <property type="match status" value="1"/>
</dbReference>
<keyword evidence="3" id="KW-1185">Reference proteome</keyword>
<gene>
    <name evidence="2" type="ORF">SAMN04489723_12531</name>
</gene>
<sequence length="218" mass="25020">MKTPISTILLILFLFNLQFSFAQEIPFQEEVNKRALEIDAAGWEKGSAVFTGSSSVRMWKNLQDQFPDVSIINSAFGGSQADQLLLHLDKTVLRYAPAKIFIYEGDNDINAGQEISAIMKNLDELTTNIHMRYPNALVHLIAAKPSPSRWDKKTSYEALNDLIRQYATTHDNVFFVNVWDIMLDDTGKPRADIFIEDNLHMNEKGYELWREIFTPFLK</sequence>
<dbReference type="EMBL" id="FOKK01000025">
    <property type="protein sequence ID" value="SFB58999.1"/>
    <property type="molecule type" value="Genomic_DNA"/>
</dbReference>
<evidence type="ECO:0000259" key="1">
    <source>
        <dbReference type="Pfam" id="PF13472"/>
    </source>
</evidence>
<dbReference type="OrthoDB" id="9790057at2"/>
<feature type="domain" description="SGNH hydrolase-type esterase" evidence="1">
    <location>
        <begin position="57"/>
        <end position="208"/>
    </location>
</feature>
<dbReference type="GO" id="GO:0004622">
    <property type="term" value="F:phosphatidylcholine lysophospholipase activity"/>
    <property type="evidence" value="ECO:0007669"/>
    <property type="project" value="TreeGrafter"/>
</dbReference>
<dbReference type="PANTHER" id="PTHR30383">
    <property type="entry name" value="THIOESTERASE 1/PROTEASE 1/LYSOPHOSPHOLIPASE L1"/>
    <property type="match status" value="1"/>
</dbReference>
<dbReference type="STRING" id="237018.SAMN04489723_12531"/>
<reference evidence="2 3" key="1">
    <citation type="submission" date="2016-10" db="EMBL/GenBank/DDBJ databases">
        <authorList>
            <person name="de Groot N.N."/>
        </authorList>
    </citation>
    <scope>NUCLEOTIDE SEQUENCE [LARGE SCALE GENOMIC DNA]</scope>
    <source>
        <strain evidence="2 3">DSM 23399</strain>
    </source>
</reference>
<dbReference type="Pfam" id="PF13472">
    <property type="entry name" value="Lipase_GDSL_2"/>
    <property type="match status" value="1"/>
</dbReference>
<dbReference type="Gene3D" id="3.40.50.1110">
    <property type="entry name" value="SGNH hydrolase"/>
    <property type="match status" value="1"/>
</dbReference>
<dbReference type="AlphaFoldDB" id="A0A1I1C8M8"/>
<dbReference type="SUPFAM" id="SSF52266">
    <property type="entry name" value="SGNH hydrolase"/>
    <property type="match status" value="1"/>
</dbReference>
<dbReference type="InterPro" id="IPR036514">
    <property type="entry name" value="SGNH_hydro_sf"/>
</dbReference>
<dbReference type="RefSeq" id="WP_139229158.1">
    <property type="nucleotide sequence ID" value="NZ_FOKK01000025.1"/>
</dbReference>
<dbReference type="Proteomes" id="UP000198790">
    <property type="component" value="Unassembled WGS sequence"/>
</dbReference>
<accession>A0A1I1C8M8</accession>
<protein>
    <submittedName>
        <fullName evidence="2">Lysophospholipase L1</fullName>
    </submittedName>
</protein>